<dbReference type="EMBL" id="CADCXU010033929">
    <property type="protein sequence ID" value="CAB0019306.1"/>
    <property type="molecule type" value="Genomic_DNA"/>
</dbReference>
<reference evidence="2 3" key="1">
    <citation type="submission" date="2020-02" db="EMBL/GenBank/DDBJ databases">
        <authorList>
            <person name="Ferguson B K."/>
        </authorList>
    </citation>
    <scope>NUCLEOTIDE SEQUENCE [LARGE SCALE GENOMIC DNA]</scope>
</reference>
<protein>
    <submittedName>
        <fullName evidence="2">Uncharacterized protein</fullName>
    </submittedName>
</protein>
<sequence>MCWTLFSSVGPSEILNREISQLYGEIIQDFRRFQIVQILPRMVLQIFGRHRAEPAFLSCRPGAGRRAERRAPVGERRRLRAQGHVPGAEGPEGLTRKRRGQKAGGGGFLYFCI</sequence>
<evidence type="ECO:0000313" key="3">
    <source>
        <dbReference type="Proteomes" id="UP000479000"/>
    </source>
</evidence>
<evidence type="ECO:0000313" key="2">
    <source>
        <dbReference type="EMBL" id="CAB0019306.1"/>
    </source>
</evidence>
<feature type="region of interest" description="Disordered" evidence="1">
    <location>
        <begin position="67"/>
        <end position="103"/>
    </location>
</feature>
<dbReference type="AlphaFoldDB" id="A0A6H5HQH7"/>
<organism evidence="2 3">
    <name type="scientific">Nesidiocoris tenuis</name>
    <dbReference type="NCBI Taxonomy" id="355587"/>
    <lineage>
        <taxon>Eukaryota</taxon>
        <taxon>Metazoa</taxon>
        <taxon>Ecdysozoa</taxon>
        <taxon>Arthropoda</taxon>
        <taxon>Hexapoda</taxon>
        <taxon>Insecta</taxon>
        <taxon>Pterygota</taxon>
        <taxon>Neoptera</taxon>
        <taxon>Paraneoptera</taxon>
        <taxon>Hemiptera</taxon>
        <taxon>Heteroptera</taxon>
        <taxon>Panheteroptera</taxon>
        <taxon>Cimicomorpha</taxon>
        <taxon>Miridae</taxon>
        <taxon>Dicyphina</taxon>
        <taxon>Nesidiocoris</taxon>
    </lineage>
</organism>
<gene>
    <name evidence="2" type="ORF">NTEN_LOCUS23018</name>
</gene>
<accession>A0A6H5HQH7</accession>
<name>A0A6H5HQH7_9HEMI</name>
<keyword evidence="3" id="KW-1185">Reference proteome</keyword>
<feature type="compositionally biased region" description="Basic and acidic residues" evidence="1">
    <location>
        <begin position="67"/>
        <end position="76"/>
    </location>
</feature>
<dbReference type="Proteomes" id="UP000479000">
    <property type="component" value="Unassembled WGS sequence"/>
</dbReference>
<proteinExistence type="predicted"/>
<evidence type="ECO:0000256" key="1">
    <source>
        <dbReference type="SAM" id="MobiDB-lite"/>
    </source>
</evidence>